<sequence length="150" mass="14498">MAKFAFFVLCAQALLIQSIYSQCVQQPINSCGGLSYGGLNGLNGLSGVSCGGLNGLGGIYNGLGLGGLNNGIIGNGAYGASSYGGYGGSGVGEIAALGQLGVGGQTYINGNLPTSGAVSFSAELPAAGLVTIVGNNPGICSCACPGLGYY</sequence>
<dbReference type="Pfam" id="PF01723">
    <property type="entry name" value="Chorion_1"/>
    <property type="match status" value="1"/>
</dbReference>
<dbReference type="AlphaFoldDB" id="A0A8S4G1T7"/>
<proteinExistence type="inferred from homology"/>
<keyword evidence="4" id="KW-0732">Signal</keyword>
<protein>
    <submittedName>
        <fullName evidence="5">(diamondback moth) hypothetical protein</fullName>
    </submittedName>
</protein>
<dbReference type="InterPro" id="IPR002635">
    <property type="entry name" value="Chorion"/>
</dbReference>
<dbReference type="EMBL" id="CAJHNJ030000075">
    <property type="protein sequence ID" value="CAG9134249.1"/>
    <property type="molecule type" value="Genomic_DNA"/>
</dbReference>
<keyword evidence="2" id="KW-0677">Repeat</keyword>
<dbReference type="GO" id="GO:0042600">
    <property type="term" value="C:egg chorion"/>
    <property type="evidence" value="ECO:0007669"/>
    <property type="project" value="InterPro"/>
</dbReference>
<dbReference type="GO" id="GO:0005213">
    <property type="term" value="F:structural constituent of egg chorion"/>
    <property type="evidence" value="ECO:0007669"/>
    <property type="project" value="InterPro"/>
</dbReference>
<evidence type="ECO:0000256" key="2">
    <source>
        <dbReference type="ARBA" id="ARBA00022737"/>
    </source>
</evidence>
<evidence type="ECO:0000256" key="3">
    <source>
        <dbReference type="RuleBase" id="RU004378"/>
    </source>
</evidence>
<evidence type="ECO:0000313" key="6">
    <source>
        <dbReference type="Proteomes" id="UP000653454"/>
    </source>
</evidence>
<evidence type="ECO:0000313" key="5">
    <source>
        <dbReference type="EMBL" id="CAG9134249.1"/>
    </source>
</evidence>
<name>A0A8S4G1T7_PLUXY</name>
<comment type="caution">
    <text evidence="5">The sequence shown here is derived from an EMBL/GenBank/DDBJ whole genome shotgun (WGS) entry which is preliminary data.</text>
</comment>
<dbReference type="Proteomes" id="UP000653454">
    <property type="component" value="Unassembled WGS sequence"/>
</dbReference>
<dbReference type="GO" id="GO:0007304">
    <property type="term" value="P:chorion-containing eggshell formation"/>
    <property type="evidence" value="ECO:0007669"/>
    <property type="project" value="InterPro"/>
</dbReference>
<evidence type="ECO:0000256" key="1">
    <source>
        <dbReference type="ARBA" id="ARBA00005906"/>
    </source>
</evidence>
<gene>
    <name evidence="5" type="ORF">PLXY2_LOCUS12530</name>
</gene>
<evidence type="ECO:0000256" key="4">
    <source>
        <dbReference type="SAM" id="SignalP"/>
    </source>
</evidence>
<keyword evidence="6" id="KW-1185">Reference proteome</keyword>
<comment type="similarity">
    <text evidence="1 3">Belongs to the chorion protein family.</text>
</comment>
<reference evidence="5" key="1">
    <citation type="submission" date="2020-11" db="EMBL/GenBank/DDBJ databases">
        <authorList>
            <person name="Whiteford S."/>
        </authorList>
    </citation>
    <scope>NUCLEOTIDE SEQUENCE</scope>
</reference>
<accession>A0A8S4G1T7</accession>
<feature type="chain" id="PRO_5035892831" evidence="4">
    <location>
        <begin position="22"/>
        <end position="150"/>
    </location>
</feature>
<organism evidence="5 6">
    <name type="scientific">Plutella xylostella</name>
    <name type="common">Diamondback moth</name>
    <name type="synonym">Plutella maculipennis</name>
    <dbReference type="NCBI Taxonomy" id="51655"/>
    <lineage>
        <taxon>Eukaryota</taxon>
        <taxon>Metazoa</taxon>
        <taxon>Ecdysozoa</taxon>
        <taxon>Arthropoda</taxon>
        <taxon>Hexapoda</taxon>
        <taxon>Insecta</taxon>
        <taxon>Pterygota</taxon>
        <taxon>Neoptera</taxon>
        <taxon>Endopterygota</taxon>
        <taxon>Lepidoptera</taxon>
        <taxon>Glossata</taxon>
        <taxon>Ditrysia</taxon>
        <taxon>Yponomeutoidea</taxon>
        <taxon>Plutellidae</taxon>
        <taxon>Plutella</taxon>
    </lineage>
</organism>
<feature type="signal peptide" evidence="4">
    <location>
        <begin position="1"/>
        <end position="21"/>
    </location>
</feature>